<evidence type="ECO:0000313" key="4">
    <source>
        <dbReference type="EMBL" id="MEU8134027.1"/>
    </source>
</evidence>
<dbReference type="EMBL" id="JBEZFP010000021">
    <property type="protein sequence ID" value="MEU8134027.1"/>
    <property type="molecule type" value="Genomic_DNA"/>
</dbReference>
<protein>
    <submittedName>
        <fullName evidence="4">CsbD family protein</fullName>
    </submittedName>
</protein>
<sequence length="73" mass="7935">MGFKSAKNELKGRAKEVAGRLTGNRPRRNAGKAEKEQAKAQGLTEATHATDRPSGPDDTPTDATRAPRRRPPR</sequence>
<dbReference type="Pfam" id="PF05532">
    <property type="entry name" value="CsbD"/>
    <property type="match status" value="1"/>
</dbReference>
<dbReference type="SUPFAM" id="SSF69047">
    <property type="entry name" value="Hypothetical protein YjbJ"/>
    <property type="match status" value="1"/>
</dbReference>
<keyword evidence="5" id="KW-1185">Reference proteome</keyword>
<gene>
    <name evidence="4" type="ORF">AB0C36_10995</name>
</gene>
<reference evidence="4 5" key="1">
    <citation type="submission" date="2024-06" db="EMBL/GenBank/DDBJ databases">
        <title>The Natural Products Discovery Center: Release of the First 8490 Sequenced Strains for Exploring Actinobacteria Biosynthetic Diversity.</title>
        <authorList>
            <person name="Kalkreuter E."/>
            <person name="Kautsar S.A."/>
            <person name="Yang D."/>
            <person name="Bader C.D."/>
            <person name="Teijaro C.N."/>
            <person name="Fluegel L."/>
            <person name="Davis C.M."/>
            <person name="Simpson J.R."/>
            <person name="Lauterbach L."/>
            <person name="Steele A.D."/>
            <person name="Gui C."/>
            <person name="Meng S."/>
            <person name="Li G."/>
            <person name="Viehrig K."/>
            <person name="Ye F."/>
            <person name="Su P."/>
            <person name="Kiefer A.F."/>
            <person name="Nichols A."/>
            <person name="Cepeda A.J."/>
            <person name="Yan W."/>
            <person name="Fan B."/>
            <person name="Jiang Y."/>
            <person name="Adhikari A."/>
            <person name="Zheng C.-J."/>
            <person name="Schuster L."/>
            <person name="Cowan T.M."/>
            <person name="Smanski M.J."/>
            <person name="Chevrette M.G."/>
            <person name="De Carvalho L.P.S."/>
            <person name="Shen B."/>
        </authorList>
    </citation>
    <scope>NUCLEOTIDE SEQUENCE [LARGE SCALE GENOMIC DNA]</scope>
    <source>
        <strain evidence="4 5">NPDC048946</strain>
    </source>
</reference>
<evidence type="ECO:0000259" key="3">
    <source>
        <dbReference type="Pfam" id="PF05532"/>
    </source>
</evidence>
<organism evidence="4 5">
    <name type="scientific">Streptodolium elevatio</name>
    <dbReference type="NCBI Taxonomy" id="3157996"/>
    <lineage>
        <taxon>Bacteria</taxon>
        <taxon>Bacillati</taxon>
        <taxon>Actinomycetota</taxon>
        <taxon>Actinomycetes</taxon>
        <taxon>Kitasatosporales</taxon>
        <taxon>Streptomycetaceae</taxon>
        <taxon>Streptodolium</taxon>
    </lineage>
</organism>
<proteinExistence type="inferred from homology"/>
<feature type="domain" description="CsbD-like" evidence="3">
    <location>
        <begin position="4"/>
        <end position="45"/>
    </location>
</feature>
<evidence type="ECO:0000256" key="1">
    <source>
        <dbReference type="ARBA" id="ARBA00009129"/>
    </source>
</evidence>
<accession>A0ABV3DE59</accession>
<feature type="region of interest" description="Disordered" evidence="2">
    <location>
        <begin position="1"/>
        <end position="73"/>
    </location>
</feature>
<comment type="similarity">
    <text evidence="1">Belongs to the UPF0337 (CsbD) family.</text>
</comment>
<dbReference type="RefSeq" id="WP_358352348.1">
    <property type="nucleotide sequence ID" value="NZ_JBEZFP010000021.1"/>
</dbReference>
<evidence type="ECO:0000256" key="2">
    <source>
        <dbReference type="SAM" id="MobiDB-lite"/>
    </source>
</evidence>
<feature type="compositionally biased region" description="Basic and acidic residues" evidence="2">
    <location>
        <begin position="1"/>
        <end position="18"/>
    </location>
</feature>
<comment type="caution">
    <text evidence="4">The sequence shown here is derived from an EMBL/GenBank/DDBJ whole genome shotgun (WGS) entry which is preliminary data.</text>
</comment>
<dbReference type="InterPro" id="IPR008462">
    <property type="entry name" value="CsbD"/>
</dbReference>
<dbReference type="InterPro" id="IPR036629">
    <property type="entry name" value="YjbJ_sf"/>
</dbReference>
<evidence type="ECO:0000313" key="5">
    <source>
        <dbReference type="Proteomes" id="UP001551482"/>
    </source>
</evidence>
<dbReference type="Proteomes" id="UP001551482">
    <property type="component" value="Unassembled WGS sequence"/>
</dbReference>
<name>A0ABV3DE59_9ACTN</name>